<dbReference type="PANTHER" id="PTHR21654">
    <property type="entry name" value="FI21293P1"/>
    <property type="match status" value="1"/>
</dbReference>
<keyword evidence="9" id="KW-1185">Reference proteome</keyword>
<dbReference type="SMART" id="SM00717">
    <property type="entry name" value="SANT"/>
    <property type="match status" value="1"/>
</dbReference>
<evidence type="ECO:0000256" key="5">
    <source>
        <dbReference type="ARBA" id="ARBA00023242"/>
    </source>
</evidence>
<evidence type="ECO:0000259" key="7">
    <source>
        <dbReference type="PROSITE" id="PS50090"/>
    </source>
</evidence>
<evidence type="ECO:0000256" key="2">
    <source>
        <dbReference type="ARBA" id="ARBA00023015"/>
    </source>
</evidence>
<dbReference type="CDD" id="cd12203">
    <property type="entry name" value="GT1"/>
    <property type="match status" value="1"/>
</dbReference>
<dbReference type="OrthoDB" id="691673at2759"/>
<dbReference type="InterPro" id="IPR001005">
    <property type="entry name" value="SANT/Myb"/>
</dbReference>
<dbReference type="PANTHER" id="PTHR21654:SF24">
    <property type="entry name" value="OS04G0541100 PROTEIN"/>
    <property type="match status" value="1"/>
</dbReference>
<accession>A0A6G1C354</accession>
<dbReference type="GO" id="GO:0006355">
    <property type="term" value="P:regulation of DNA-templated transcription"/>
    <property type="evidence" value="ECO:0007669"/>
    <property type="project" value="UniProtKB-ARBA"/>
</dbReference>
<keyword evidence="2" id="KW-0805">Transcription regulation</keyword>
<feature type="region of interest" description="Disordered" evidence="6">
    <location>
        <begin position="389"/>
        <end position="528"/>
    </location>
</feature>
<feature type="domain" description="Myb-like" evidence="7">
    <location>
        <begin position="271"/>
        <end position="335"/>
    </location>
</feature>
<proteinExistence type="predicted"/>
<feature type="compositionally biased region" description="Low complexity" evidence="6">
    <location>
        <begin position="1"/>
        <end position="15"/>
    </location>
</feature>
<keyword evidence="5" id="KW-0539">Nucleus</keyword>
<name>A0A6G1C354_9ORYZ</name>
<feature type="compositionally biased region" description="Basic and acidic residues" evidence="6">
    <location>
        <begin position="439"/>
        <end position="460"/>
    </location>
</feature>
<evidence type="ECO:0000313" key="8">
    <source>
        <dbReference type="EMBL" id="KAF0893993.1"/>
    </source>
</evidence>
<sequence length="528" mass="57120">MNAFAPPVSAPSPMSALPPPPGPIQPSPISSAAPAVPLELPPQPPINLQGLSFSSMSGSESDDESEDDDMTAETGGSQDHPGKRKRGAGGKKLATFFEGLIKQVVDRQEKMQRRFLETMEKREAERTAREEAWRRQEVARLNREQEQLAQERAAGASRDAAIISFLQRIGGQSVQVPPVATVIQMPTPVQLQTPPPTKQPAARQHQPQPTPPPPQAPIPAAPLQQQPPQHKEMAHHEAVKPGSAPPTSGSSLEVVPAAEQHVESGLGGGEGGSASSSRWPKTEVHALIQLRMELDMRYQETGPKGPLWEEISSGMRRLGYNRSSKRCKEKWENINKYFKKVKESNKKRPEDSKTCPYFHQLDAIYRRKHLTGGGGASAANVAGAVAATTLEQQNSNRHEIEGKNINDNDERNNGGGGGAQVPTSNGDTAPTTTTFDVDSGMKKPEDIVRELSEQPPREFTTDETDSDDMGDDYTDDGEEGEDDGKMQYRIQFQRPNPGGANTAPPPATTPASAVPASTPTSTFLAMVK</sequence>
<evidence type="ECO:0000256" key="6">
    <source>
        <dbReference type="SAM" id="MobiDB-lite"/>
    </source>
</evidence>
<dbReference type="PROSITE" id="PS50090">
    <property type="entry name" value="MYB_LIKE"/>
    <property type="match status" value="1"/>
</dbReference>
<feature type="region of interest" description="Disordered" evidence="6">
    <location>
        <begin position="1"/>
        <end position="90"/>
    </location>
</feature>
<feature type="compositionally biased region" description="Basic and acidic residues" evidence="6">
    <location>
        <begin position="229"/>
        <end position="239"/>
    </location>
</feature>
<evidence type="ECO:0000256" key="3">
    <source>
        <dbReference type="ARBA" id="ARBA00023125"/>
    </source>
</evidence>
<feature type="compositionally biased region" description="Pro residues" evidence="6">
    <location>
        <begin position="16"/>
        <end position="26"/>
    </location>
</feature>
<dbReference type="Pfam" id="PF13837">
    <property type="entry name" value="Myb_DNA-bind_4"/>
    <property type="match status" value="1"/>
</dbReference>
<feature type="compositionally biased region" description="Low complexity" evidence="6">
    <location>
        <begin position="27"/>
        <end position="38"/>
    </location>
</feature>
<dbReference type="FunFam" id="1.10.10.60:FF:000092">
    <property type="entry name" value="Trihelix transcription factor GT-2"/>
    <property type="match status" value="1"/>
</dbReference>
<dbReference type="InterPro" id="IPR044822">
    <property type="entry name" value="Myb_DNA-bind_4"/>
</dbReference>
<dbReference type="Gene3D" id="1.10.10.60">
    <property type="entry name" value="Homeodomain-like"/>
    <property type="match status" value="1"/>
</dbReference>
<feature type="compositionally biased region" description="Low complexity" evidence="6">
    <location>
        <begin position="509"/>
        <end position="522"/>
    </location>
</feature>
<evidence type="ECO:0000256" key="4">
    <source>
        <dbReference type="ARBA" id="ARBA00023163"/>
    </source>
</evidence>
<protein>
    <recommendedName>
        <fullName evidence="7">Myb-like domain-containing protein</fullName>
    </recommendedName>
</protein>
<dbReference type="Proteomes" id="UP000479710">
    <property type="component" value="Unassembled WGS sequence"/>
</dbReference>
<dbReference type="GO" id="GO:0003677">
    <property type="term" value="F:DNA binding"/>
    <property type="evidence" value="ECO:0007669"/>
    <property type="project" value="UniProtKB-KW"/>
</dbReference>
<feature type="compositionally biased region" description="Basic and acidic residues" evidence="6">
    <location>
        <begin position="396"/>
        <end position="412"/>
    </location>
</feature>
<feature type="compositionally biased region" description="Acidic residues" evidence="6">
    <location>
        <begin position="60"/>
        <end position="71"/>
    </location>
</feature>
<dbReference type="GO" id="GO:0005634">
    <property type="term" value="C:nucleus"/>
    <property type="evidence" value="ECO:0007669"/>
    <property type="project" value="UniProtKB-SubCell"/>
</dbReference>
<gene>
    <name evidence="8" type="ORF">E2562_033781</name>
</gene>
<feature type="compositionally biased region" description="Polar residues" evidence="6">
    <location>
        <begin position="421"/>
        <end position="436"/>
    </location>
</feature>
<feature type="region of interest" description="Disordered" evidence="6">
    <location>
        <begin position="189"/>
        <end position="280"/>
    </location>
</feature>
<feature type="compositionally biased region" description="Pro residues" evidence="6">
    <location>
        <begin position="208"/>
        <end position="220"/>
    </location>
</feature>
<organism evidence="8 9">
    <name type="scientific">Oryza meyeriana var. granulata</name>
    <dbReference type="NCBI Taxonomy" id="110450"/>
    <lineage>
        <taxon>Eukaryota</taxon>
        <taxon>Viridiplantae</taxon>
        <taxon>Streptophyta</taxon>
        <taxon>Embryophyta</taxon>
        <taxon>Tracheophyta</taxon>
        <taxon>Spermatophyta</taxon>
        <taxon>Magnoliopsida</taxon>
        <taxon>Liliopsida</taxon>
        <taxon>Poales</taxon>
        <taxon>Poaceae</taxon>
        <taxon>BOP clade</taxon>
        <taxon>Oryzoideae</taxon>
        <taxon>Oryzeae</taxon>
        <taxon>Oryzinae</taxon>
        <taxon>Oryza</taxon>
        <taxon>Oryza meyeriana</taxon>
    </lineage>
</organism>
<feature type="compositionally biased region" description="Low complexity" evidence="6">
    <location>
        <begin position="46"/>
        <end position="59"/>
    </location>
</feature>
<comment type="subcellular location">
    <subcellularLocation>
        <location evidence="1">Nucleus</location>
    </subcellularLocation>
</comment>
<dbReference type="EMBL" id="SPHZ02000011">
    <property type="protein sequence ID" value="KAF0893993.1"/>
    <property type="molecule type" value="Genomic_DNA"/>
</dbReference>
<feature type="compositionally biased region" description="Acidic residues" evidence="6">
    <location>
        <begin position="461"/>
        <end position="482"/>
    </location>
</feature>
<dbReference type="AlphaFoldDB" id="A0A6G1C354"/>
<reference evidence="8 9" key="1">
    <citation type="submission" date="2019-11" db="EMBL/GenBank/DDBJ databases">
        <title>Whole genome sequence of Oryza granulata.</title>
        <authorList>
            <person name="Li W."/>
        </authorList>
    </citation>
    <scope>NUCLEOTIDE SEQUENCE [LARGE SCALE GENOMIC DNA]</scope>
    <source>
        <strain evidence="9">cv. Menghai</strain>
        <tissue evidence="8">Leaf</tissue>
    </source>
</reference>
<evidence type="ECO:0000256" key="1">
    <source>
        <dbReference type="ARBA" id="ARBA00004123"/>
    </source>
</evidence>
<evidence type="ECO:0000313" key="9">
    <source>
        <dbReference type="Proteomes" id="UP000479710"/>
    </source>
</evidence>
<comment type="caution">
    <text evidence="8">The sequence shown here is derived from an EMBL/GenBank/DDBJ whole genome shotgun (WGS) entry which is preliminary data.</text>
</comment>
<keyword evidence="4" id="KW-0804">Transcription</keyword>
<keyword evidence="3" id="KW-0238">DNA-binding</keyword>